<keyword evidence="3" id="KW-0238">DNA-binding</keyword>
<protein>
    <submittedName>
        <fullName evidence="6">ECF RNA polymerase sigma factor SigE</fullName>
    </submittedName>
</protein>
<dbReference type="InterPro" id="IPR053721">
    <property type="entry name" value="Fimbrial_Adhesin_Reg"/>
</dbReference>
<dbReference type="RefSeq" id="WP_146391743.1">
    <property type="nucleotide sequence ID" value="NZ_SJPK01000005.1"/>
</dbReference>
<dbReference type="GO" id="GO:0006352">
    <property type="term" value="P:DNA-templated transcription initiation"/>
    <property type="evidence" value="ECO:0007669"/>
    <property type="project" value="InterPro"/>
</dbReference>
<keyword evidence="1" id="KW-0805">Transcription regulation</keyword>
<gene>
    <name evidence="6" type="primary">sigE_4</name>
    <name evidence="6" type="ORF">CA85_27980</name>
</gene>
<keyword evidence="2" id="KW-0731">Sigma factor</keyword>
<dbReference type="GO" id="GO:0016987">
    <property type="term" value="F:sigma factor activity"/>
    <property type="evidence" value="ECO:0007669"/>
    <property type="project" value="UniProtKB-KW"/>
</dbReference>
<evidence type="ECO:0000256" key="2">
    <source>
        <dbReference type="ARBA" id="ARBA00023082"/>
    </source>
</evidence>
<dbReference type="EMBL" id="SJPK01000005">
    <property type="protein sequence ID" value="TWT66701.1"/>
    <property type="molecule type" value="Genomic_DNA"/>
</dbReference>
<dbReference type="AlphaFoldDB" id="A0A5C5XW00"/>
<keyword evidence="4" id="KW-0804">Transcription</keyword>
<dbReference type="PANTHER" id="PTHR43133">
    <property type="entry name" value="RNA POLYMERASE ECF-TYPE SIGMA FACTO"/>
    <property type="match status" value="1"/>
</dbReference>
<dbReference type="InterPro" id="IPR014284">
    <property type="entry name" value="RNA_pol_sigma-70_dom"/>
</dbReference>
<dbReference type="GO" id="GO:0003677">
    <property type="term" value="F:DNA binding"/>
    <property type="evidence" value="ECO:0007669"/>
    <property type="project" value="UniProtKB-KW"/>
</dbReference>
<evidence type="ECO:0000256" key="1">
    <source>
        <dbReference type="ARBA" id="ARBA00023015"/>
    </source>
</evidence>
<evidence type="ECO:0000313" key="7">
    <source>
        <dbReference type="Proteomes" id="UP000318053"/>
    </source>
</evidence>
<evidence type="ECO:0000256" key="3">
    <source>
        <dbReference type="ARBA" id="ARBA00023125"/>
    </source>
</evidence>
<dbReference type="Gene3D" id="1.10.10.2690">
    <property type="match status" value="1"/>
</dbReference>
<dbReference type="OrthoDB" id="255903at2"/>
<dbReference type="InterPro" id="IPR013325">
    <property type="entry name" value="RNA_pol_sigma_r2"/>
</dbReference>
<dbReference type="SUPFAM" id="SSF88946">
    <property type="entry name" value="Sigma2 domain of RNA polymerase sigma factors"/>
    <property type="match status" value="1"/>
</dbReference>
<feature type="domain" description="RNA polymerase sigma-70 region 2" evidence="5">
    <location>
        <begin position="30"/>
        <end position="97"/>
    </location>
</feature>
<proteinExistence type="predicted"/>
<comment type="caution">
    <text evidence="6">The sequence shown here is derived from an EMBL/GenBank/DDBJ whole genome shotgun (WGS) entry which is preliminary data.</text>
</comment>
<dbReference type="Gene3D" id="1.10.1740.10">
    <property type="match status" value="1"/>
</dbReference>
<organism evidence="6 7">
    <name type="scientific">Allorhodopirellula solitaria</name>
    <dbReference type="NCBI Taxonomy" id="2527987"/>
    <lineage>
        <taxon>Bacteria</taxon>
        <taxon>Pseudomonadati</taxon>
        <taxon>Planctomycetota</taxon>
        <taxon>Planctomycetia</taxon>
        <taxon>Pirellulales</taxon>
        <taxon>Pirellulaceae</taxon>
        <taxon>Allorhodopirellula</taxon>
    </lineage>
</organism>
<name>A0A5C5XW00_9BACT</name>
<dbReference type="InterPro" id="IPR039425">
    <property type="entry name" value="RNA_pol_sigma-70-like"/>
</dbReference>
<evidence type="ECO:0000313" key="6">
    <source>
        <dbReference type="EMBL" id="TWT66701.1"/>
    </source>
</evidence>
<dbReference type="PANTHER" id="PTHR43133:SF8">
    <property type="entry name" value="RNA POLYMERASE SIGMA FACTOR HI_1459-RELATED"/>
    <property type="match status" value="1"/>
</dbReference>
<evidence type="ECO:0000256" key="4">
    <source>
        <dbReference type="ARBA" id="ARBA00023163"/>
    </source>
</evidence>
<dbReference type="InterPro" id="IPR007627">
    <property type="entry name" value="RNA_pol_sigma70_r2"/>
</dbReference>
<dbReference type="NCBIfam" id="TIGR02937">
    <property type="entry name" value="sigma70-ECF"/>
    <property type="match status" value="1"/>
</dbReference>
<sequence length="203" mass="22906">MTASPPETRASLILRLQDAADIAAWEEFAEIYAPVIYRTARRLGLQAADADDVVQEVLSAVARSVAGWLERDDRGAFRAWLFRIARNLSIDFLTRRKHRPWGVGGDDAEKHFDEIEAARDISSHFDEEVQREIFMRASAVVRSRVSDVTWQAFQRTAVLGESIEDVAADLGISKGSVYIARSRVMKRLQSVVKSRRDNSNDEV</sequence>
<reference evidence="6 7" key="1">
    <citation type="submission" date="2019-02" db="EMBL/GenBank/DDBJ databases">
        <title>Deep-cultivation of Planctomycetes and their phenomic and genomic characterization uncovers novel biology.</title>
        <authorList>
            <person name="Wiegand S."/>
            <person name="Jogler M."/>
            <person name="Boedeker C."/>
            <person name="Pinto D."/>
            <person name="Vollmers J."/>
            <person name="Rivas-Marin E."/>
            <person name="Kohn T."/>
            <person name="Peeters S.H."/>
            <person name="Heuer A."/>
            <person name="Rast P."/>
            <person name="Oberbeckmann S."/>
            <person name="Bunk B."/>
            <person name="Jeske O."/>
            <person name="Meyerdierks A."/>
            <person name="Storesund J.E."/>
            <person name="Kallscheuer N."/>
            <person name="Luecker S."/>
            <person name="Lage O.M."/>
            <person name="Pohl T."/>
            <person name="Merkel B.J."/>
            <person name="Hornburger P."/>
            <person name="Mueller R.-W."/>
            <person name="Bruemmer F."/>
            <person name="Labrenz M."/>
            <person name="Spormann A.M."/>
            <person name="Op Den Camp H."/>
            <person name="Overmann J."/>
            <person name="Amann R."/>
            <person name="Jetten M.S.M."/>
            <person name="Mascher T."/>
            <person name="Medema M.H."/>
            <person name="Devos D.P."/>
            <person name="Kaster A.-K."/>
            <person name="Ovreas L."/>
            <person name="Rohde M."/>
            <person name="Galperin M.Y."/>
            <person name="Jogler C."/>
        </authorList>
    </citation>
    <scope>NUCLEOTIDE SEQUENCE [LARGE SCALE GENOMIC DNA]</scope>
    <source>
        <strain evidence="6 7">CA85</strain>
    </source>
</reference>
<keyword evidence="7" id="KW-1185">Reference proteome</keyword>
<evidence type="ECO:0000259" key="5">
    <source>
        <dbReference type="Pfam" id="PF04542"/>
    </source>
</evidence>
<accession>A0A5C5XW00</accession>
<dbReference type="Proteomes" id="UP000318053">
    <property type="component" value="Unassembled WGS sequence"/>
</dbReference>
<dbReference type="Pfam" id="PF04542">
    <property type="entry name" value="Sigma70_r2"/>
    <property type="match status" value="1"/>
</dbReference>